<dbReference type="GO" id="GO:0005634">
    <property type="term" value="C:nucleus"/>
    <property type="evidence" value="ECO:0007669"/>
    <property type="project" value="UniProtKB-SubCell"/>
</dbReference>
<evidence type="ECO:0000256" key="3">
    <source>
        <dbReference type="ARBA" id="ARBA00022490"/>
    </source>
</evidence>
<keyword evidence="6" id="KW-0175">Coiled coil</keyword>
<dbReference type="Pfam" id="PF16780">
    <property type="entry name" value="AIMP2_LysRS_bd"/>
    <property type="match status" value="1"/>
</dbReference>
<dbReference type="OrthoDB" id="424586at2759"/>
<evidence type="ECO:0000256" key="2">
    <source>
        <dbReference type="ARBA" id="ARBA00004514"/>
    </source>
</evidence>
<dbReference type="InterPro" id="IPR041503">
    <property type="entry name" value="AIMP2_thioredoxin"/>
</dbReference>
<dbReference type="InterPro" id="IPR036282">
    <property type="entry name" value="Glutathione-S-Trfase_C_sf"/>
</dbReference>
<evidence type="ECO:0000256" key="5">
    <source>
        <dbReference type="ARBA" id="ARBA00023242"/>
    </source>
</evidence>
<reference evidence="9" key="1">
    <citation type="submission" date="2020-08" db="EMBL/GenBank/DDBJ databases">
        <title>Multicomponent nature underlies the extraordinary mechanical properties of spider dragline silk.</title>
        <authorList>
            <person name="Kono N."/>
            <person name="Nakamura H."/>
            <person name="Mori M."/>
            <person name="Yoshida Y."/>
            <person name="Ohtoshi R."/>
            <person name="Malay A.D."/>
            <person name="Moran D.A.P."/>
            <person name="Tomita M."/>
            <person name="Numata K."/>
            <person name="Arakawa K."/>
        </authorList>
    </citation>
    <scope>NUCLEOTIDE SEQUENCE</scope>
</reference>
<dbReference type="GO" id="GO:0005829">
    <property type="term" value="C:cytosol"/>
    <property type="evidence" value="ECO:0007669"/>
    <property type="project" value="UniProtKB-SubCell"/>
</dbReference>
<evidence type="ECO:0000256" key="6">
    <source>
        <dbReference type="SAM" id="Coils"/>
    </source>
</evidence>
<evidence type="ECO:0000259" key="7">
    <source>
        <dbReference type="Pfam" id="PF16780"/>
    </source>
</evidence>
<protein>
    <submittedName>
        <fullName evidence="9">Aminoacyl tRNA synthase complex-interacting multifunctional protein 2</fullName>
    </submittedName>
</protein>
<keyword evidence="3" id="KW-0963">Cytoplasm</keyword>
<evidence type="ECO:0000313" key="10">
    <source>
        <dbReference type="Proteomes" id="UP000886998"/>
    </source>
</evidence>
<sequence>MTANGPLMYHVSPLYNFSSDIILPTCMYRMNNVHDSNFSLGSTDEMNLSNNVDLVELEKSQLNIIQKLEDLKEKVLKLKAEFGVVENNNLGTFQDVVIKANPQYPPLSLWVLCHLFSQTTAIRLNTYLHSSLNSTPENISKLENISSSDSCKTSLTVIWRDGNKDHEMMVDPIRQGIVEGEVNIARYLSRLFSSSYETDPILSTMIDNYLELAHSSIIHGNNKERQGALRSLNSRLGKNAFLVGDCCTIADIVTWSALIQAKLHQSLPANVMKWFKSLSNVDIFQKCDKLTSL</sequence>
<dbReference type="GO" id="GO:0017101">
    <property type="term" value="C:aminoacyl-tRNA synthetase multienzyme complex"/>
    <property type="evidence" value="ECO:0007669"/>
    <property type="project" value="InterPro"/>
</dbReference>
<dbReference type="PANTHER" id="PTHR13438">
    <property type="entry name" value="AMINOACYL TRNA SYNTHASE COMPLEX-INTERACTING MULTIFUNCTIONAL PROTEIN"/>
    <property type="match status" value="1"/>
</dbReference>
<feature type="domain" description="AIMP2 lysyl-tRNA synthetase binding" evidence="7">
    <location>
        <begin position="8"/>
        <end position="37"/>
    </location>
</feature>
<comment type="subcellular location">
    <subcellularLocation>
        <location evidence="2">Cytoplasm</location>
        <location evidence="2">Cytosol</location>
    </subcellularLocation>
    <subcellularLocation>
        <location evidence="1">Nucleus</location>
    </subcellularLocation>
</comment>
<dbReference type="InterPro" id="IPR031889">
    <property type="entry name" value="AIMP2_LysRS-bd"/>
</dbReference>
<dbReference type="Proteomes" id="UP000886998">
    <property type="component" value="Unassembled WGS sequence"/>
</dbReference>
<evidence type="ECO:0000259" key="8">
    <source>
        <dbReference type="Pfam" id="PF18569"/>
    </source>
</evidence>
<feature type="domain" description="AIMP2 thioredoxin-like" evidence="8">
    <location>
        <begin position="92"/>
        <end position="175"/>
    </location>
</feature>
<dbReference type="Gene3D" id="1.20.1050.130">
    <property type="match status" value="1"/>
</dbReference>
<organism evidence="9 10">
    <name type="scientific">Trichonephila inaurata madagascariensis</name>
    <dbReference type="NCBI Taxonomy" id="2747483"/>
    <lineage>
        <taxon>Eukaryota</taxon>
        <taxon>Metazoa</taxon>
        <taxon>Ecdysozoa</taxon>
        <taxon>Arthropoda</taxon>
        <taxon>Chelicerata</taxon>
        <taxon>Arachnida</taxon>
        <taxon>Araneae</taxon>
        <taxon>Araneomorphae</taxon>
        <taxon>Entelegynae</taxon>
        <taxon>Araneoidea</taxon>
        <taxon>Nephilidae</taxon>
        <taxon>Trichonephila</taxon>
        <taxon>Trichonephila inaurata</taxon>
    </lineage>
</organism>
<proteinExistence type="predicted"/>
<keyword evidence="5" id="KW-0539">Nucleus</keyword>
<gene>
    <name evidence="9" type="primary">AIMP2</name>
    <name evidence="9" type="ORF">TNIN_386131</name>
</gene>
<dbReference type="Pfam" id="PF18569">
    <property type="entry name" value="Thioredoxin_16"/>
    <property type="match status" value="1"/>
</dbReference>
<dbReference type="EMBL" id="BMAV01007982">
    <property type="protein sequence ID" value="GFY51270.1"/>
    <property type="molecule type" value="Genomic_DNA"/>
</dbReference>
<dbReference type="InterPro" id="IPR042360">
    <property type="entry name" value="AIMP2"/>
</dbReference>
<dbReference type="PANTHER" id="PTHR13438:SF2">
    <property type="entry name" value="AMINOACYL TRNA SYNTHASE COMPLEX-INTERACTING MULTIFUNCTIONAL PROTEIN 2"/>
    <property type="match status" value="1"/>
</dbReference>
<keyword evidence="4" id="KW-0648">Protein biosynthesis</keyword>
<dbReference type="GO" id="GO:0006412">
    <property type="term" value="P:translation"/>
    <property type="evidence" value="ECO:0007669"/>
    <property type="project" value="UniProtKB-KW"/>
</dbReference>
<accession>A0A8X7C0Y0</accession>
<evidence type="ECO:0000256" key="1">
    <source>
        <dbReference type="ARBA" id="ARBA00004123"/>
    </source>
</evidence>
<evidence type="ECO:0000313" key="9">
    <source>
        <dbReference type="EMBL" id="GFY51270.1"/>
    </source>
</evidence>
<dbReference type="AlphaFoldDB" id="A0A8X7C0Y0"/>
<evidence type="ECO:0000256" key="4">
    <source>
        <dbReference type="ARBA" id="ARBA00022917"/>
    </source>
</evidence>
<comment type="caution">
    <text evidence="9">The sequence shown here is derived from an EMBL/GenBank/DDBJ whole genome shotgun (WGS) entry which is preliminary data.</text>
</comment>
<feature type="coiled-coil region" evidence="6">
    <location>
        <begin position="54"/>
        <end position="88"/>
    </location>
</feature>
<name>A0A8X7C0Y0_9ARAC</name>
<keyword evidence="10" id="KW-1185">Reference proteome</keyword>
<dbReference type="SUPFAM" id="SSF47616">
    <property type="entry name" value="GST C-terminal domain-like"/>
    <property type="match status" value="1"/>
</dbReference>